<dbReference type="InterPro" id="IPR006357">
    <property type="entry name" value="HAD-SF_hydro_IIA"/>
</dbReference>
<keyword evidence="1" id="KW-0378">Hydrolase</keyword>
<proteinExistence type="predicted"/>
<dbReference type="Pfam" id="PF13242">
    <property type="entry name" value="Hydrolase_like"/>
    <property type="match status" value="1"/>
</dbReference>
<dbReference type="PANTHER" id="PTHR19288:SF46">
    <property type="entry name" value="HALOACID DEHALOGENASE-LIKE HYDROLASE DOMAIN-CONTAINING PROTEIN 2"/>
    <property type="match status" value="1"/>
</dbReference>
<dbReference type="NCBIfam" id="TIGR01460">
    <property type="entry name" value="HAD-SF-IIA"/>
    <property type="match status" value="1"/>
</dbReference>
<accession>A0A1U7D8I9</accession>
<dbReference type="EMBL" id="CP014796">
    <property type="protein sequence ID" value="APX24380.1"/>
    <property type="molecule type" value="Genomic_DNA"/>
</dbReference>
<dbReference type="InterPro" id="IPR023214">
    <property type="entry name" value="HAD_sf"/>
</dbReference>
<dbReference type="Proteomes" id="UP000186559">
    <property type="component" value="Chromosome"/>
</dbReference>
<protein>
    <submittedName>
        <fullName evidence="1">4-nitrophenyl phosphatase</fullName>
        <ecNumber evidence="1">3.1.3.41</ecNumber>
    </submittedName>
</protein>
<dbReference type="SUPFAM" id="SSF56784">
    <property type="entry name" value="HAD-like"/>
    <property type="match status" value="1"/>
</dbReference>
<dbReference type="RefSeq" id="WP_076624252.1">
    <property type="nucleotide sequence ID" value="NZ_BMEW01000008.1"/>
</dbReference>
<dbReference type="GO" id="GO:0005737">
    <property type="term" value="C:cytoplasm"/>
    <property type="evidence" value="ECO:0007669"/>
    <property type="project" value="TreeGrafter"/>
</dbReference>
<organism evidence="1 2">
    <name type="scientific">Salipiger profundus</name>
    <dbReference type="NCBI Taxonomy" id="1229727"/>
    <lineage>
        <taxon>Bacteria</taxon>
        <taxon>Pseudomonadati</taxon>
        <taxon>Pseudomonadota</taxon>
        <taxon>Alphaproteobacteria</taxon>
        <taxon>Rhodobacterales</taxon>
        <taxon>Roseobacteraceae</taxon>
        <taxon>Salipiger</taxon>
    </lineage>
</organism>
<sequence length="255" mass="26284">MTSPIRAVISDLDGVVWRGEAPIPEAVATLSGWSARGVPLAFVTNNSACSAQEFATRLQGLGIAVDPGHVITPIEALDALLRDRHAGARVYVIGAEALSDAVRAAGATVVTGPEADVVVLGTDYGLSFEKLRIATNALLGGAVLVATNPDTLSPVADGFEPCVGSLVALFKAAVPGLETIVLGKPQPALLRAAMARLGAAAHETVMIGDQVSTDIRAAEAAGVRGFRITTNPHQVARPDDPLHEVIDRLDEIAPA</sequence>
<evidence type="ECO:0000313" key="1">
    <source>
        <dbReference type="EMBL" id="APX24380.1"/>
    </source>
</evidence>
<dbReference type="OrthoDB" id="148966at2"/>
<dbReference type="KEGG" id="tpro:Ga0080559_TMP3584"/>
<dbReference type="PANTHER" id="PTHR19288">
    <property type="entry name" value="4-NITROPHENYLPHOSPHATASE-RELATED"/>
    <property type="match status" value="1"/>
</dbReference>
<dbReference type="Pfam" id="PF13344">
    <property type="entry name" value="Hydrolase_6"/>
    <property type="match status" value="1"/>
</dbReference>
<evidence type="ECO:0000313" key="2">
    <source>
        <dbReference type="Proteomes" id="UP000186559"/>
    </source>
</evidence>
<dbReference type="AlphaFoldDB" id="A0A1U7D8I9"/>
<reference evidence="1 2" key="1">
    <citation type="submission" date="2016-03" db="EMBL/GenBank/DDBJ databases">
        <title>Deep-sea bacteria in the southern Pacific.</title>
        <authorList>
            <person name="Tang K."/>
        </authorList>
    </citation>
    <scope>NUCLEOTIDE SEQUENCE [LARGE SCALE GENOMIC DNA]</scope>
    <source>
        <strain evidence="1 2">JLT2016</strain>
    </source>
</reference>
<keyword evidence="2" id="KW-1185">Reference proteome</keyword>
<gene>
    <name evidence="1" type="ORF">Ga0080559_TMP3584</name>
</gene>
<dbReference type="GO" id="GO:0016791">
    <property type="term" value="F:phosphatase activity"/>
    <property type="evidence" value="ECO:0007669"/>
    <property type="project" value="TreeGrafter"/>
</dbReference>
<name>A0A1U7D8I9_9RHOB</name>
<dbReference type="STRING" id="1229727.Ga0080559_TMP3584"/>
<dbReference type="EC" id="3.1.3.41" evidence="1"/>
<dbReference type="InterPro" id="IPR036412">
    <property type="entry name" value="HAD-like_sf"/>
</dbReference>
<dbReference type="Gene3D" id="3.40.50.1000">
    <property type="entry name" value="HAD superfamily/HAD-like"/>
    <property type="match status" value="2"/>
</dbReference>